<proteinExistence type="predicted"/>
<evidence type="ECO:0000313" key="3">
    <source>
        <dbReference type="Proteomes" id="UP000298663"/>
    </source>
</evidence>
<reference evidence="2 3" key="1">
    <citation type="journal article" date="2015" name="Genome Biol.">
        <title>Comparative genomics of Steinernema reveals deeply conserved gene regulatory networks.</title>
        <authorList>
            <person name="Dillman A.R."/>
            <person name="Macchietto M."/>
            <person name="Porter C.F."/>
            <person name="Rogers A."/>
            <person name="Williams B."/>
            <person name="Antoshechkin I."/>
            <person name="Lee M.M."/>
            <person name="Goodwin Z."/>
            <person name="Lu X."/>
            <person name="Lewis E.E."/>
            <person name="Goodrich-Blair H."/>
            <person name="Stock S.P."/>
            <person name="Adams B.J."/>
            <person name="Sternberg P.W."/>
            <person name="Mortazavi A."/>
        </authorList>
    </citation>
    <scope>NUCLEOTIDE SEQUENCE [LARGE SCALE GENOMIC DNA]</scope>
    <source>
        <strain evidence="2 3">ALL</strain>
    </source>
</reference>
<dbReference type="EMBL" id="AZBU02000006">
    <property type="protein sequence ID" value="TKR72930.1"/>
    <property type="molecule type" value="Genomic_DNA"/>
</dbReference>
<feature type="region of interest" description="Disordered" evidence="1">
    <location>
        <begin position="18"/>
        <end position="150"/>
    </location>
</feature>
<dbReference type="Proteomes" id="UP000298663">
    <property type="component" value="Unassembled WGS sequence"/>
</dbReference>
<reference evidence="2 3" key="2">
    <citation type="journal article" date="2019" name="G3 (Bethesda)">
        <title>Hybrid Assembly of the Genome of the Entomopathogenic Nematode Steinernema carpocapsae Identifies the X-Chromosome.</title>
        <authorList>
            <person name="Serra L."/>
            <person name="Macchietto M."/>
            <person name="Macias-Munoz A."/>
            <person name="McGill C.J."/>
            <person name="Rodriguez I.M."/>
            <person name="Rodriguez B."/>
            <person name="Murad R."/>
            <person name="Mortazavi A."/>
        </authorList>
    </citation>
    <scope>NUCLEOTIDE SEQUENCE [LARGE SCALE GENOMIC DNA]</scope>
    <source>
        <strain evidence="2 3">ALL</strain>
    </source>
</reference>
<feature type="region of interest" description="Disordered" evidence="1">
    <location>
        <begin position="252"/>
        <end position="297"/>
    </location>
</feature>
<keyword evidence="3" id="KW-1185">Reference proteome</keyword>
<feature type="compositionally biased region" description="Basic and acidic residues" evidence="1">
    <location>
        <begin position="52"/>
        <end position="61"/>
    </location>
</feature>
<evidence type="ECO:0000256" key="1">
    <source>
        <dbReference type="SAM" id="MobiDB-lite"/>
    </source>
</evidence>
<feature type="compositionally biased region" description="Basic residues" evidence="1">
    <location>
        <begin position="269"/>
        <end position="297"/>
    </location>
</feature>
<gene>
    <name evidence="2" type="ORF">L596_020313</name>
</gene>
<organism evidence="2 3">
    <name type="scientific">Steinernema carpocapsae</name>
    <name type="common">Entomopathogenic nematode</name>
    <dbReference type="NCBI Taxonomy" id="34508"/>
    <lineage>
        <taxon>Eukaryota</taxon>
        <taxon>Metazoa</taxon>
        <taxon>Ecdysozoa</taxon>
        <taxon>Nematoda</taxon>
        <taxon>Chromadorea</taxon>
        <taxon>Rhabditida</taxon>
        <taxon>Tylenchina</taxon>
        <taxon>Panagrolaimomorpha</taxon>
        <taxon>Strongyloidoidea</taxon>
        <taxon>Steinernematidae</taxon>
        <taxon>Steinernema</taxon>
    </lineage>
</organism>
<feature type="compositionally biased region" description="Basic and acidic residues" evidence="1">
    <location>
        <begin position="122"/>
        <end position="150"/>
    </location>
</feature>
<feature type="compositionally biased region" description="Gly residues" evidence="1">
    <location>
        <begin position="181"/>
        <end position="193"/>
    </location>
</feature>
<dbReference type="AlphaFoldDB" id="A0A4U5MT81"/>
<comment type="caution">
    <text evidence="2">The sequence shown here is derived from an EMBL/GenBank/DDBJ whole genome shotgun (WGS) entry which is preliminary data.</text>
</comment>
<accession>A0A4U5MT81</accession>
<protein>
    <submittedName>
        <fullName evidence="2">Uncharacterized protein</fullName>
    </submittedName>
</protein>
<evidence type="ECO:0000313" key="2">
    <source>
        <dbReference type="EMBL" id="TKR72930.1"/>
    </source>
</evidence>
<name>A0A4U5MT81_STECR</name>
<sequence>MPSCRLAQRSYAGCHARRLLRSPPRIVLRRRSASVRQIRPGKGDYAEQEPSDGEHHGDARRRGLRGGGRAARPERVGQGRGAQGASAARRETHGRAGPPDPLSAPSALDRLLQPRRVSLRGLDAEPLRDDARARAADERQRVRQEREGRAARAAQLRRLLQQGLQRAPLGRSPQLDDPHRGGFGHSGQEGRGAGAREVRRREHRRTRQGQMALPALRQEVPRSGVHQEALIVQVRRADGSREGRRRILQQLHRRSQTTRRGRCEDARRNPRRRPTRARARRARWRPPRLRPKPLLRI</sequence>
<feature type="region of interest" description="Disordered" evidence="1">
    <location>
        <begin position="163"/>
        <end position="213"/>
    </location>
</feature>